<reference evidence="1" key="2">
    <citation type="journal article" date="2024" name="Plant">
        <title>Genomic evolution and insights into agronomic trait innovations of Sesamum species.</title>
        <authorList>
            <person name="Miao H."/>
            <person name="Wang L."/>
            <person name="Qu L."/>
            <person name="Liu H."/>
            <person name="Sun Y."/>
            <person name="Le M."/>
            <person name="Wang Q."/>
            <person name="Wei S."/>
            <person name="Zheng Y."/>
            <person name="Lin W."/>
            <person name="Duan Y."/>
            <person name="Cao H."/>
            <person name="Xiong S."/>
            <person name="Wang X."/>
            <person name="Wei L."/>
            <person name="Li C."/>
            <person name="Ma Q."/>
            <person name="Ju M."/>
            <person name="Zhao R."/>
            <person name="Li G."/>
            <person name="Mu C."/>
            <person name="Tian Q."/>
            <person name="Mei H."/>
            <person name="Zhang T."/>
            <person name="Gao T."/>
            <person name="Zhang H."/>
        </authorList>
    </citation>
    <scope>NUCLEOTIDE SEQUENCE</scope>
    <source>
        <strain evidence="1">KEN1</strain>
    </source>
</reference>
<reference evidence="1" key="1">
    <citation type="submission" date="2020-06" db="EMBL/GenBank/DDBJ databases">
        <authorList>
            <person name="Li T."/>
            <person name="Hu X."/>
            <person name="Zhang T."/>
            <person name="Song X."/>
            <person name="Zhang H."/>
            <person name="Dai N."/>
            <person name="Sheng W."/>
            <person name="Hou X."/>
            <person name="Wei L."/>
        </authorList>
    </citation>
    <scope>NUCLEOTIDE SEQUENCE</scope>
    <source>
        <strain evidence="1">KEN1</strain>
        <tissue evidence="1">Leaf</tissue>
    </source>
</reference>
<dbReference type="EMBL" id="JACGWN010000011">
    <property type="protein sequence ID" value="KAL0422951.1"/>
    <property type="molecule type" value="Genomic_DNA"/>
</dbReference>
<evidence type="ECO:0000313" key="1">
    <source>
        <dbReference type="EMBL" id="KAL0422951.1"/>
    </source>
</evidence>
<sequence length="91" mass="10216">MALLAGDALFPLGLGFHHIVTHTPTHLLPRTRHIQVSGRLQKQLGPPAWEWLLPSFLTLRMNGNNAFDLVQEKKFGEMGQCSAACDRLRKN</sequence>
<organism evidence="1">
    <name type="scientific">Sesamum latifolium</name>
    <dbReference type="NCBI Taxonomy" id="2727402"/>
    <lineage>
        <taxon>Eukaryota</taxon>
        <taxon>Viridiplantae</taxon>
        <taxon>Streptophyta</taxon>
        <taxon>Embryophyta</taxon>
        <taxon>Tracheophyta</taxon>
        <taxon>Spermatophyta</taxon>
        <taxon>Magnoliopsida</taxon>
        <taxon>eudicotyledons</taxon>
        <taxon>Gunneridae</taxon>
        <taxon>Pentapetalae</taxon>
        <taxon>asterids</taxon>
        <taxon>lamiids</taxon>
        <taxon>Lamiales</taxon>
        <taxon>Pedaliaceae</taxon>
        <taxon>Sesamum</taxon>
    </lineage>
</organism>
<gene>
    <name evidence="1" type="ORF">Slati_3318000</name>
</gene>
<protein>
    <submittedName>
        <fullName evidence="1">Heterodimeric geranylgeranyl pyrophosphate synthase small subunit, chloroplastic</fullName>
    </submittedName>
</protein>
<dbReference type="AlphaFoldDB" id="A0AAW2V5Y3"/>
<proteinExistence type="predicted"/>
<comment type="caution">
    <text evidence="1">The sequence shown here is derived from an EMBL/GenBank/DDBJ whole genome shotgun (WGS) entry which is preliminary data.</text>
</comment>
<name>A0AAW2V5Y3_9LAMI</name>
<accession>A0AAW2V5Y3</accession>